<organism evidence="1">
    <name type="scientific">marine sediment metagenome</name>
    <dbReference type="NCBI Taxonomy" id="412755"/>
    <lineage>
        <taxon>unclassified sequences</taxon>
        <taxon>metagenomes</taxon>
        <taxon>ecological metagenomes</taxon>
    </lineage>
</organism>
<proteinExistence type="predicted"/>
<sequence>MDKIAIENEITKWGTDNPMAVTLTDESLCLKLNKVLSRKQDGVCPYCRQIDCAHWTGIGWKRP</sequence>
<name>A0A0F9ERN2_9ZZZZ</name>
<protein>
    <submittedName>
        <fullName evidence="1">Uncharacterized protein</fullName>
    </submittedName>
</protein>
<accession>A0A0F9ERN2</accession>
<comment type="caution">
    <text evidence="1">The sequence shown here is derived from an EMBL/GenBank/DDBJ whole genome shotgun (WGS) entry which is preliminary data.</text>
</comment>
<gene>
    <name evidence="1" type="ORF">LCGC14_2334230</name>
</gene>
<reference evidence="1" key="1">
    <citation type="journal article" date="2015" name="Nature">
        <title>Complex archaea that bridge the gap between prokaryotes and eukaryotes.</title>
        <authorList>
            <person name="Spang A."/>
            <person name="Saw J.H."/>
            <person name="Jorgensen S.L."/>
            <person name="Zaremba-Niedzwiedzka K."/>
            <person name="Martijn J."/>
            <person name="Lind A.E."/>
            <person name="van Eijk R."/>
            <person name="Schleper C."/>
            <person name="Guy L."/>
            <person name="Ettema T.J."/>
        </authorList>
    </citation>
    <scope>NUCLEOTIDE SEQUENCE</scope>
</reference>
<dbReference type="EMBL" id="LAZR01033617">
    <property type="protein sequence ID" value="KKL47570.1"/>
    <property type="molecule type" value="Genomic_DNA"/>
</dbReference>
<dbReference type="AlphaFoldDB" id="A0A0F9ERN2"/>
<evidence type="ECO:0000313" key="1">
    <source>
        <dbReference type="EMBL" id="KKL47570.1"/>
    </source>
</evidence>